<evidence type="ECO:0000313" key="1">
    <source>
        <dbReference type="EMBL" id="SEN71683.1"/>
    </source>
</evidence>
<reference evidence="1 2" key="1">
    <citation type="submission" date="2016-10" db="EMBL/GenBank/DDBJ databases">
        <authorList>
            <person name="de Groot N.N."/>
        </authorList>
    </citation>
    <scope>NUCLEOTIDE SEQUENCE [LARGE SCALE GENOMIC DNA]</scope>
    <source>
        <strain evidence="1 2">Nm22</strain>
    </source>
</reference>
<dbReference type="EMBL" id="FOCP01000040">
    <property type="protein sequence ID" value="SEN71683.1"/>
    <property type="molecule type" value="Genomic_DNA"/>
</dbReference>
<protein>
    <submittedName>
        <fullName evidence="1">Uncharacterized protein</fullName>
    </submittedName>
</protein>
<dbReference type="Proteomes" id="UP000199459">
    <property type="component" value="Unassembled WGS sequence"/>
</dbReference>
<name>A0A1H8ISQ2_9PROT</name>
<sequence>MFSSITLSILAALGGDIDRGAAAITIAEHPTIERCEKHIGREYNVDLDQYTNEGYEMKLKMNNTRAHGFNDNQTSTCIQTVKPEEAQAIYVIGVIYQSNGYGSQTYQTEALYLGSPAQCGEIDSLLARINPHFTPEELGFMGGCTDFTDS</sequence>
<accession>A0A1H8ISQ2</accession>
<dbReference type="AlphaFoldDB" id="A0A1H8ISQ2"/>
<dbReference type="RefSeq" id="WP_090634779.1">
    <property type="nucleotide sequence ID" value="NZ_FOCP01000040.1"/>
</dbReference>
<gene>
    <name evidence="1" type="ORF">SAMN05216325_1407</name>
</gene>
<organism evidence="1 2">
    <name type="scientific">Nitrosomonas marina</name>
    <dbReference type="NCBI Taxonomy" id="917"/>
    <lineage>
        <taxon>Bacteria</taxon>
        <taxon>Pseudomonadati</taxon>
        <taxon>Pseudomonadota</taxon>
        <taxon>Betaproteobacteria</taxon>
        <taxon>Nitrosomonadales</taxon>
        <taxon>Nitrosomonadaceae</taxon>
        <taxon>Nitrosomonas</taxon>
    </lineage>
</organism>
<proteinExistence type="predicted"/>
<evidence type="ECO:0000313" key="2">
    <source>
        <dbReference type="Proteomes" id="UP000199459"/>
    </source>
</evidence>